<gene>
    <name evidence="2" type="ORF">ASCRUDRAFT_70199</name>
</gene>
<dbReference type="Pfam" id="PF01398">
    <property type="entry name" value="JAB"/>
    <property type="match status" value="1"/>
</dbReference>
<dbReference type="GO" id="GO:0008237">
    <property type="term" value="F:metallopeptidase activity"/>
    <property type="evidence" value="ECO:0007669"/>
    <property type="project" value="InterPro"/>
</dbReference>
<dbReference type="Gene3D" id="3.40.140.10">
    <property type="entry name" value="Cytidine Deaminase, domain 2"/>
    <property type="match status" value="1"/>
</dbReference>
<organism evidence="2 3">
    <name type="scientific">Ascoidea rubescens DSM 1968</name>
    <dbReference type="NCBI Taxonomy" id="1344418"/>
    <lineage>
        <taxon>Eukaryota</taxon>
        <taxon>Fungi</taxon>
        <taxon>Dikarya</taxon>
        <taxon>Ascomycota</taxon>
        <taxon>Saccharomycotina</taxon>
        <taxon>Saccharomycetes</taxon>
        <taxon>Ascoideaceae</taxon>
        <taxon>Ascoidea</taxon>
    </lineage>
</organism>
<feature type="domain" description="JAB1/MPN/MOV34 metalloenzyme" evidence="1">
    <location>
        <begin position="3"/>
        <end position="100"/>
    </location>
</feature>
<reference evidence="3" key="1">
    <citation type="submission" date="2016-05" db="EMBL/GenBank/DDBJ databases">
        <title>Comparative genomics of biotechnologically important yeasts.</title>
        <authorList>
            <consortium name="DOE Joint Genome Institute"/>
            <person name="Riley R."/>
            <person name="Haridas S."/>
            <person name="Wolfe K.H."/>
            <person name="Lopes M.R."/>
            <person name="Hittinger C.T."/>
            <person name="Goker M."/>
            <person name="Salamov A."/>
            <person name="Wisecaver J."/>
            <person name="Long T.M."/>
            <person name="Aerts A.L."/>
            <person name="Barry K."/>
            <person name="Choi C."/>
            <person name="Clum A."/>
            <person name="Coughlan A.Y."/>
            <person name="Deshpande S."/>
            <person name="Douglass A.P."/>
            <person name="Hanson S.J."/>
            <person name="Klenk H.-P."/>
            <person name="Labutti K."/>
            <person name="Lapidus A."/>
            <person name="Lindquist E."/>
            <person name="Lipzen A."/>
            <person name="Meier-Kolthoff J.P."/>
            <person name="Ohm R.A."/>
            <person name="Otillar R.P."/>
            <person name="Pangilinan J."/>
            <person name="Peng Y."/>
            <person name="Rokas A."/>
            <person name="Rosa C.A."/>
            <person name="Scheuner C."/>
            <person name="Sibirny A.A."/>
            <person name="Slot J.C."/>
            <person name="Stielow J.B."/>
            <person name="Sun H."/>
            <person name="Kurtzman C.P."/>
            <person name="Blackwell M."/>
            <person name="Grigoriev I.V."/>
            <person name="Jeffries T.W."/>
        </authorList>
    </citation>
    <scope>NUCLEOTIDE SEQUENCE [LARGE SCALE GENOMIC DNA]</scope>
    <source>
        <strain evidence="3">DSM 1968</strain>
    </source>
</reference>
<keyword evidence="3" id="KW-1185">Reference proteome</keyword>
<dbReference type="EMBL" id="KV454480">
    <property type="protein sequence ID" value="ODV60955.1"/>
    <property type="molecule type" value="Genomic_DNA"/>
</dbReference>
<protein>
    <recommendedName>
        <fullName evidence="1">JAB1/MPN/MOV34 metalloenzyme domain-containing protein</fullName>
    </recommendedName>
</protein>
<name>A0A1D2VH56_9ASCO</name>
<dbReference type="GeneID" id="30965394"/>
<dbReference type="Proteomes" id="UP000095038">
    <property type="component" value="Unassembled WGS sequence"/>
</dbReference>
<sequence length="358" mass="41006">MFVNIHSLAVFQLNDFASRLAAQGLGSSEYLGMLLGDVNELGEYVVSSVFEVPFEGEEKEGSLVDTGYLLKKLRLIQQVSGNNKSSGNKQNEQNSLIGFFTVRNTIIGKKELNDVNRILSNYTSIDKLIYLNYDVDDKSIEIYNSIDDFSETIKFKVILNNSEKIAIDTSIKFNNEYLATSNNKNSNEIAIKEIADTDKNSENPKRNHNLNLTNYIDMNFKTEDLKKTDDYSMIGGQMRRYLNLNLNLFKKNQALINNLNEKSKSLNLLSSKLDYLINFLNEKSNKKEVTFTDDLIIREINSLINLKNFKMDNKESLDLHYLLNSIYLPKLTDSLNTLSSIDRTLYCNNVDLINRIKE</sequence>
<dbReference type="InterPro" id="IPR000555">
    <property type="entry name" value="JAMM/MPN+_dom"/>
</dbReference>
<dbReference type="InParanoid" id="A0A1D2VH56"/>
<evidence type="ECO:0000313" key="2">
    <source>
        <dbReference type="EMBL" id="ODV60955.1"/>
    </source>
</evidence>
<proteinExistence type="predicted"/>
<evidence type="ECO:0000259" key="1">
    <source>
        <dbReference type="Pfam" id="PF01398"/>
    </source>
</evidence>
<accession>A0A1D2VH56</accession>
<dbReference type="AlphaFoldDB" id="A0A1D2VH56"/>
<evidence type="ECO:0000313" key="3">
    <source>
        <dbReference type="Proteomes" id="UP000095038"/>
    </source>
</evidence>
<dbReference type="RefSeq" id="XP_020047262.1">
    <property type="nucleotide sequence ID" value="XM_020191758.1"/>
</dbReference>